<proteinExistence type="predicted"/>
<gene>
    <name evidence="2" type="ORF">METZ01_LOCUS512412</name>
</gene>
<dbReference type="EMBL" id="UINC01228304">
    <property type="protein sequence ID" value="SVE59558.1"/>
    <property type="molecule type" value="Genomic_DNA"/>
</dbReference>
<dbReference type="Gene3D" id="2.60.40.4070">
    <property type="match status" value="1"/>
</dbReference>
<dbReference type="InterPro" id="IPR026444">
    <property type="entry name" value="Secre_tail"/>
</dbReference>
<feature type="domain" description="Secretion system C-terminal sorting" evidence="1">
    <location>
        <begin position="102"/>
        <end position="169"/>
    </location>
</feature>
<evidence type="ECO:0000259" key="1">
    <source>
        <dbReference type="Pfam" id="PF18962"/>
    </source>
</evidence>
<reference evidence="2" key="1">
    <citation type="submission" date="2018-05" db="EMBL/GenBank/DDBJ databases">
        <authorList>
            <person name="Lanie J.A."/>
            <person name="Ng W.-L."/>
            <person name="Kazmierczak K.M."/>
            <person name="Andrzejewski T.M."/>
            <person name="Davidsen T.M."/>
            <person name="Wayne K.J."/>
            <person name="Tettelin H."/>
            <person name="Glass J.I."/>
            <person name="Rusch D."/>
            <person name="Podicherti R."/>
            <person name="Tsui H.-C.T."/>
            <person name="Winkler M.E."/>
        </authorList>
    </citation>
    <scope>NUCLEOTIDE SEQUENCE</scope>
</reference>
<dbReference type="AlphaFoldDB" id="A0A383EU17"/>
<feature type="non-terminal residue" evidence="2">
    <location>
        <position position="1"/>
    </location>
</feature>
<organism evidence="2">
    <name type="scientific">marine metagenome</name>
    <dbReference type="NCBI Taxonomy" id="408172"/>
    <lineage>
        <taxon>unclassified sequences</taxon>
        <taxon>metagenomes</taxon>
        <taxon>ecological metagenomes</taxon>
    </lineage>
</organism>
<protein>
    <recommendedName>
        <fullName evidence="1">Secretion system C-terminal sorting domain-containing protein</fullName>
    </recommendedName>
</protein>
<name>A0A383EU17_9ZZZZ</name>
<sequence length="185" mass="20259">QEEMVEIGDWFVSFCGSTMAGSRQYLGETTDIPVMGYTGHHSTAGYCELGDTPQFKLFKPETSEMVDLYAVTPIWASNGIFFLDNVTDSKLIPNEFAMVSAYPNPFNPVTNIGFEISAESMVQISIIDLKGQEVETLVNELTSAGQYSINWNAGSIASGVYFVHLTASGDGFTPISQIQKLMLIK</sequence>
<evidence type="ECO:0000313" key="2">
    <source>
        <dbReference type="EMBL" id="SVE59558.1"/>
    </source>
</evidence>
<dbReference type="NCBIfam" id="TIGR04183">
    <property type="entry name" value="Por_Secre_tail"/>
    <property type="match status" value="1"/>
</dbReference>
<dbReference type="Pfam" id="PF18962">
    <property type="entry name" value="Por_Secre_tail"/>
    <property type="match status" value="1"/>
</dbReference>
<accession>A0A383EU17</accession>